<feature type="region of interest" description="Disordered" evidence="2">
    <location>
        <begin position="144"/>
        <end position="171"/>
    </location>
</feature>
<gene>
    <name evidence="3" type="ORF">DOTSEDRAFT_21923</name>
</gene>
<evidence type="ECO:0000313" key="4">
    <source>
        <dbReference type="Proteomes" id="UP000016933"/>
    </source>
</evidence>
<name>N1PZ04_DOTSN</name>
<reference evidence="3 4" key="2">
    <citation type="journal article" date="2012" name="PLoS Pathog.">
        <title>Diverse lifestyles and strategies of plant pathogenesis encoded in the genomes of eighteen Dothideomycetes fungi.</title>
        <authorList>
            <person name="Ohm R.A."/>
            <person name="Feau N."/>
            <person name="Henrissat B."/>
            <person name="Schoch C.L."/>
            <person name="Horwitz B.A."/>
            <person name="Barry K.W."/>
            <person name="Condon B.J."/>
            <person name="Copeland A.C."/>
            <person name="Dhillon B."/>
            <person name="Glaser F."/>
            <person name="Hesse C.N."/>
            <person name="Kosti I."/>
            <person name="LaButti K."/>
            <person name="Lindquist E.A."/>
            <person name="Lucas S."/>
            <person name="Salamov A.A."/>
            <person name="Bradshaw R.E."/>
            <person name="Ciuffetti L."/>
            <person name="Hamelin R.C."/>
            <person name="Kema G.H.J."/>
            <person name="Lawrence C."/>
            <person name="Scott J.A."/>
            <person name="Spatafora J.W."/>
            <person name="Turgeon B.G."/>
            <person name="de Wit P.J.G.M."/>
            <person name="Zhong S."/>
            <person name="Goodwin S.B."/>
            <person name="Grigoriev I.V."/>
        </authorList>
    </citation>
    <scope>NUCLEOTIDE SEQUENCE [LARGE SCALE GENOMIC DNA]</scope>
    <source>
        <strain evidence="4">NZE10 / CBS 128990</strain>
    </source>
</reference>
<feature type="compositionally biased region" description="Basic and acidic residues" evidence="2">
    <location>
        <begin position="147"/>
        <end position="161"/>
    </location>
</feature>
<keyword evidence="1" id="KW-0175">Coiled coil</keyword>
<organism evidence="3 4">
    <name type="scientific">Dothistroma septosporum (strain NZE10 / CBS 128990)</name>
    <name type="common">Red band needle blight fungus</name>
    <name type="synonym">Mycosphaerella pini</name>
    <dbReference type="NCBI Taxonomy" id="675120"/>
    <lineage>
        <taxon>Eukaryota</taxon>
        <taxon>Fungi</taxon>
        <taxon>Dikarya</taxon>
        <taxon>Ascomycota</taxon>
        <taxon>Pezizomycotina</taxon>
        <taxon>Dothideomycetes</taxon>
        <taxon>Dothideomycetidae</taxon>
        <taxon>Mycosphaerellales</taxon>
        <taxon>Mycosphaerellaceae</taxon>
        <taxon>Dothistroma</taxon>
    </lineage>
</organism>
<keyword evidence="4" id="KW-1185">Reference proteome</keyword>
<proteinExistence type="predicted"/>
<evidence type="ECO:0000256" key="2">
    <source>
        <dbReference type="SAM" id="MobiDB-lite"/>
    </source>
</evidence>
<reference evidence="4" key="1">
    <citation type="journal article" date="2012" name="PLoS Genet.">
        <title>The genomes of the fungal plant pathogens Cladosporium fulvum and Dothistroma septosporum reveal adaptation to different hosts and lifestyles but also signatures of common ancestry.</title>
        <authorList>
            <person name="de Wit P.J.G.M."/>
            <person name="van der Burgt A."/>
            <person name="Oekmen B."/>
            <person name="Stergiopoulos I."/>
            <person name="Abd-Elsalam K.A."/>
            <person name="Aerts A.L."/>
            <person name="Bahkali A.H."/>
            <person name="Beenen H.G."/>
            <person name="Chettri P."/>
            <person name="Cox M.P."/>
            <person name="Datema E."/>
            <person name="de Vries R.P."/>
            <person name="Dhillon B."/>
            <person name="Ganley A.R."/>
            <person name="Griffiths S.A."/>
            <person name="Guo Y."/>
            <person name="Hamelin R.C."/>
            <person name="Henrissat B."/>
            <person name="Kabir M.S."/>
            <person name="Jashni M.K."/>
            <person name="Kema G."/>
            <person name="Klaubauf S."/>
            <person name="Lapidus A."/>
            <person name="Levasseur A."/>
            <person name="Lindquist E."/>
            <person name="Mehrabi R."/>
            <person name="Ohm R.A."/>
            <person name="Owen T.J."/>
            <person name="Salamov A."/>
            <person name="Schwelm A."/>
            <person name="Schijlen E."/>
            <person name="Sun H."/>
            <person name="van den Burg H.A."/>
            <person name="van Ham R.C.H.J."/>
            <person name="Zhang S."/>
            <person name="Goodwin S.B."/>
            <person name="Grigoriev I.V."/>
            <person name="Collemare J."/>
            <person name="Bradshaw R.E."/>
        </authorList>
    </citation>
    <scope>NUCLEOTIDE SEQUENCE [LARGE SCALE GENOMIC DNA]</scope>
    <source>
        <strain evidence="4">NZE10 / CBS 128990</strain>
    </source>
</reference>
<feature type="compositionally biased region" description="Low complexity" evidence="2">
    <location>
        <begin position="97"/>
        <end position="110"/>
    </location>
</feature>
<evidence type="ECO:0000256" key="1">
    <source>
        <dbReference type="SAM" id="Coils"/>
    </source>
</evidence>
<dbReference type="Proteomes" id="UP000016933">
    <property type="component" value="Unassembled WGS sequence"/>
</dbReference>
<feature type="coiled-coil region" evidence="1">
    <location>
        <begin position="220"/>
        <end position="284"/>
    </location>
</feature>
<evidence type="ECO:0000313" key="3">
    <source>
        <dbReference type="EMBL" id="EME48223.1"/>
    </source>
</evidence>
<accession>N1PZ04</accession>
<dbReference type="EMBL" id="KB446536">
    <property type="protein sequence ID" value="EME48223.1"/>
    <property type="molecule type" value="Genomic_DNA"/>
</dbReference>
<dbReference type="AlphaFoldDB" id="N1PZ04"/>
<feature type="region of interest" description="Disordered" evidence="2">
    <location>
        <begin position="85"/>
        <end position="110"/>
    </location>
</feature>
<sequence length="285" mass="31992">MSAAVTFPGCSPTMNMNKGKGTPWQCGAVLNIFLTVLHDFALIQADKDAKERGEICRHFPAQEGKRHSRNLTAVCAASKKKEDLPTFPDEQIEDLRNSNTRQSTRSTRQTIGHKRNAEEMLGISLDHIAPWIIERNIASPTSPHALSAERSERYAPHEPDPPSHAPPAYMGTERGTLVESTPFEANIPDTATPEPSVNAASVKPTRDGILATIGDVFEKLDRETKRREAAEKQSEIYRQQNEIFRDQHENDMETIRSLRNGCTVAKFELRIEALEREKKNLELLL</sequence>
<protein>
    <submittedName>
        <fullName evidence="3">Uncharacterized protein</fullName>
    </submittedName>
</protein>
<dbReference type="HOGENOM" id="CLU_976670_0_0_1"/>